<evidence type="ECO:0000313" key="3">
    <source>
        <dbReference type="Proteomes" id="UP000306223"/>
    </source>
</evidence>
<proteinExistence type="predicted"/>
<feature type="transmembrane region" description="Helical" evidence="1">
    <location>
        <begin position="21"/>
        <end position="43"/>
    </location>
</feature>
<comment type="caution">
    <text evidence="2">The sequence shown here is derived from an EMBL/GenBank/DDBJ whole genome shotgun (WGS) entry which is preliminary data.</text>
</comment>
<name>A0A4U0QVG2_9RHOB</name>
<dbReference type="RefSeq" id="WP_136855600.1">
    <property type="nucleotide sequence ID" value="NZ_SUNH01000006.1"/>
</dbReference>
<accession>A0A4U0QVG2</accession>
<keyword evidence="1" id="KW-1133">Transmembrane helix</keyword>
<dbReference type="EMBL" id="SUNH01000006">
    <property type="protein sequence ID" value="TJZ86171.1"/>
    <property type="molecule type" value="Genomic_DNA"/>
</dbReference>
<sequence>MLDLIRDMLTSPGSPADAYGWGAALLAHAFIGVILTALIGWIAGAWRGAAIASGGYLLIWEGAQIAIFGGGVPDGLVDAAAVACGAVVAAGAWRNRGAAVGAALALLAVIGIAGVRRRR</sequence>
<feature type="transmembrane region" description="Helical" evidence="1">
    <location>
        <begin position="99"/>
        <end position="115"/>
    </location>
</feature>
<keyword evidence="1" id="KW-0812">Transmembrane</keyword>
<evidence type="ECO:0000256" key="1">
    <source>
        <dbReference type="SAM" id="Phobius"/>
    </source>
</evidence>
<evidence type="ECO:0000313" key="2">
    <source>
        <dbReference type="EMBL" id="TJZ86171.1"/>
    </source>
</evidence>
<dbReference type="OrthoDB" id="7779234at2"/>
<gene>
    <name evidence="2" type="ORF">FA740_04590</name>
</gene>
<organism evidence="2 3">
    <name type="scientific">Paracoccus hibiscisoli</name>
    <dbReference type="NCBI Taxonomy" id="2023261"/>
    <lineage>
        <taxon>Bacteria</taxon>
        <taxon>Pseudomonadati</taxon>
        <taxon>Pseudomonadota</taxon>
        <taxon>Alphaproteobacteria</taxon>
        <taxon>Rhodobacterales</taxon>
        <taxon>Paracoccaceae</taxon>
        <taxon>Paracoccus</taxon>
    </lineage>
</organism>
<reference evidence="2 3" key="1">
    <citation type="submission" date="2019-04" db="EMBL/GenBank/DDBJ databases">
        <authorList>
            <person name="Li J."/>
        </authorList>
    </citation>
    <scope>NUCLEOTIDE SEQUENCE [LARGE SCALE GENOMIC DNA]</scope>
    <source>
        <strain evidence="2 3">CCTCC AB2016182</strain>
    </source>
</reference>
<protein>
    <submittedName>
        <fullName evidence="2">Uncharacterized protein</fullName>
    </submittedName>
</protein>
<keyword evidence="3" id="KW-1185">Reference proteome</keyword>
<keyword evidence="1" id="KW-0472">Membrane</keyword>
<dbReference type="AlphaFoldDB" id="A0A4U0QVG2"/>
<feature type="transmembrane region" description="Helical" evidence="1">
    <location>
        <begin position="49"/>
        <end position="68"/>
    </location>
</feature>
<dbReference type="Proteomes" id="UP000306223">
    <property type="component" value="Unassembled WGS sequence"/>
</dbReference>